<dbReference type="AlphaFoldDB" id="K0SB25"/>
<feature type="region of interest" description="Disordered" evidence="1">
    <location>
        <begin position="76"/>
        <end position="104"/>
    </location>
</feature>
<name>K0SB25_THAOC</name>
<feature type="region of interest" description="Disordered" evidence="1">
    <location>
        <begin position="1"/>
        <end position="36"/>
    </location>
</feature>
<organism evidence="2 3">
    <name type="scientific">Thalassiosira oceanica</name>
    <name type="common">Marine diatom</name>
    <dbReference type="NCBI Taxonomy" id="159749"/>
    <lineage>
        <taxon>Eukaryota</taxon>
        <taxon>Sar</taxon>
        <taxon>Stramenopiles</taxon>
        <taxon>Ochrophyta</taxon>
        <taxon>Bacillariophyta</taxon>
        <taxon>Coscinodiscophyceae</taxon>
        <taxon>Thalassiosirophycidae</taxon>
        <taxon>Thalassiosirales</taxon>
        <taxon>Thalassiosiraceae</taxon>
        <taxon>Thalassiosira</taxon>
    </lineage>
</organism>
<dbReference type="EMBL" id="AGNL01018324">
    <property type="protein sequence ID" value="EJK63313.1"/>
    <property type="molecule type" value="Genomic_DNA"/>
</dbReference>
<dbReference type="Proteomes" id="UP000266841">
    <property type="component" value="Unassembled WGS sequence"/>
</dbReference>
<feature type="region of interest" description="Disordered" evidence="1">
    <location>
        <begin position="145"/>
        <end position="165"/>
    </location>
</feature>
<keyword evidence="3" id="KW-1185">Reference proteome</keyword>
<comment type="caution">
    <text evidence="2">The sequence shown here is derived from an EMBL/GenBank/DDBJ whole genome shotgun (WGS) entry which is preliminary data.</text>
</comment>
<dbReference type="OrthoDB" id="5313at2759"/>
<dbReference type="eggNOG" id="ENOG502SEER">
    <property type="taxonomic scope" value="Eukaryota"/>
</dbReference>
<evidence type="ECO:0000256" key="1">
    <source>
        <dbReference type="SAM" id="MobiDB-lite"/>
    </source>
</evidence>
<protein>
    <submittedName>
        <fullName evidence="2">Uncharacterized protein</fullName>
    </submittedName>
</protein>
<evidence type="ECO:0000313" key="2">
    <source>
        <dbReference type="EMBL" id="EJK63313.1"/>
    </source>
</evidence>
<reference evidence="2 3" key="1">
    <citation type="journal article" date="2012" name="Genome Biol.">
        <title>Genome and low-iron response of an oceanic diatom adapted to chronic iron limitation.</title>
        <authorList>
            <person name="Lommer M."/>
            <person name="Specht M."/>
            <person name="Roy A.S."/>
            <person name="Kraemer L."/>
            <person name="Andreson R."/>
            <person name="Gutowska M.A."/>
            <person name="Wolf J."/>
            <person name="Bergner S.V."/>
            <person name="Schilhabel M.B."/>
            <person name="Klostermeier U.C."/>
            <person name="Beiko R.G."/>
            <person name="Rosenstiel P."/>
            <person name="Hippler M."/>
            <person name="Laroche J."/>
        </authorList>
    </citation>
    <scope>NUCLEOTIDE SEQUENCE [LARGE SCALE GENOMIC DNA]</scope>
    <source>
        <strain evidence="2 3">CCMP1005</strain>
    </source>
</reference>
<proteinExistence type="predicted"/>
<sequence>MHPRPEALASMASMEAAADDARPPVQASLDESKRRRDVPILWPESLESARHEDNVHELLLQLFRCDIEEQYRQPIHRKELETNRPTGHSSPTRSQYEKRVSENEAGNDLQKLVNVITELADKENQVVPGMDVDIPTFLKSTMSSRKCSRKRVGPNDPTRLPREEREDGMEAIKYTVNDEDLEMRQLENAMNQNEKLRWTPEGITEFDTSIKVCDQCCKRLIGFGMANHMQEYHSGTITTDRCFNVEQQILREPAARCWFGRGYIGRRQFLGAGAAVATIAFQEPAAAAVLDSSNQGRGTTKTLTIEEAEDRFRAGRESVRKLLSSYELICEGGGDNVRRYLGTVGTTSGLFGIQKAMKTLSVKADDIVEYFELSTEIEKQIEQADSSAYMAIFTTTSTSGVPPEKYSKKLGLKLSVVRNPWTNLPK</sequence>
<evidence type="ECO:0000313" key="3">
    <source>
        <dbReference type="Proteomes" id="UP000266841"/>
    </source>
</evidence>
<accession>K0SB25</accession>
<feature type="compositionally biased region" description="Low complexity" evidence="1">
    <location>
        <begin position="1"/>
        <end position="16"/>
    </location>
</feature>
<feature type="compositionally biased region" description="Polar residues" evidence="1">
    <location>
        <begin position="83"/>
        <end position="94"/>
    </location>
</feature>
<gene>
    <name evidence="2" type="ORF">THAOC_16034</name>
</gene>